<feature type="binding site" evidence="5">
    <location>
        <position position="119"/>
    </location>
    <ligand>
        <name>ATP</name>
        <dbReference type="ChEBI" id="CHEBI:30616"/>
    </ligand>
</feature>
<dbReference type="GO" id="GO:0005524">
    <property type="term" value="F:ATP binding"/>
    <property type="evidence" value="ECO:0007669"/>
    <property type="project" value="UniProtKB-UniRule"/>
</dbReference>
<dbReference type="InterPro" id="IPR011717">
    <property type="entry name" value="TPR-4"/>
</dbReference>
<dbReference type="GO" id="GO:0042802">
    <property type="term" value="F:identical protein binding"/>
    <property type="evidence" value="ECO:0007669"/>
    <property type="project" value="InterPro"/>
</dbReference>
<gene>
    <name evidence="7" type="primary">prkC_13</name>
    <name evidence="7" type="ORF">Mal33_51920</name>
</gene>
<dbReference type="Gene3D" id="1.25.40.10">
    <property type="entry name" value="Tetratricopeptide repeat domain"/>
    <property type="match status" value="2"/>
</dbReference>
<dbReference type="InterPro" id="IPR011009">
    <property type="entry name" value="Kinase-like_dom_sf"/>
</dbReference>
<accession>A0A518J1E5</accession>
<evidence type="ECO:0000313" key="7">
    <source>
        <dbReference type="EMBL" id="QDV59164.1"/>
    </source>
</evidence>
<dbReference type="PANTHER" id="PTHR43289:SF34">
    <property type="entry name" value="SERINE_THREONINE-PROTEIN KINASE YBDM-RELATED"/>
    <property type="match status" value="1"/>
</dbReference>
<dbReference type="InterPro" id="IPR011990">
    <property type="entry name" value="TPR-like_helical_dom_sf"/>
</dbReference>
<evidence type="ECO:0000313" key="8">
    <source>
        <dbReference type="Proteomes" id="UP000316770"/>
    </source>
</evidence>
<dbReference type="Pfam" id="PF00069">
    <property type="entry name" value="Pkinase"/>
    <property type="match status" value="1"/>
</dbReference>
<dbReference type="GO" id="GO:0004674">
    <property type="term" value="F:protein serine/threonine kinase activity"/>
    <property type="evidence" value="ECO:0007669"/>
    <property type="project" value="UniProtKB-EC"/>
</dbReference>
<dbReference type="EC" id="2.7.11.1" evidence="7"/>
<keyword evidence="4 5" id="KW-0067">ATP-binding</keyword>
<evidence type="ECO:0000256" key="4">
    <source>
        <dbReference type="ARBA" id="ARBA00022840"/>
    </source>
</evidence>
<keyword evidence="1 7" id="KW-0808">Transferase</keyword>
<dbReference type="InterPro" id="IPR019734">
    <property type="entry name" value="TPR_rpt"/>
</dbReference>
<dbReference type="InterPro" id="IPR000719">
    <property type="entry name" value="Prot_kinase_dom"/>
</dbReference>
<dbReference type="PROSITE" id="PS50011">
    <property type="entry name" value="PROTEIN_KINASE_DOM"/>
    <property type="match status" value="1"/>
</dbReference>
<name>A0A518J1E5_9BACT</name>
<sequence length="776" mass="85804">MTPSPDDSTACLDGLSPADQDRLVELLDQYMIDSEEGRQPDIEAIVAEHRHLEKPLRQYLAGLNLIQQASDAQVRQSFSENDRASRLVDYELGPEIGRGAMGIVYAATDKRSGAAVALKILAFGSSLDAGLIERFAREARAAQSLSHPNIVPVYEIGCDDAVHYYSMQRIDGDSLDQHIAAARSRRRDAADSAGGSLLSGSDRFRQIALRCAEIADALHQAHLNGIVHRDVKPSNVIRDRDGKLWLTDFGLVRIHQEQSLTKTGDLIGTYRYMSPEQARGRVDLIGPHTDVYGLGATLYEMLALRPLFRGDDSARLLRRIDQNTPQPPRHWDPRIPRDLETIVLKSIRADHTQRYASAKEFADDLTRFAEGNRILARRESVAVRAARRLRRHSRPLIGIAAALILLLGVGFGAKQMLSIARTSAASGVDPAMQLRIAELQLSELMQAESAGETLDDEYRQLIESLDDRDGRLDRRRLRCRAQNQWAAVCIDRGDLQTAETLLQEAIAAAEGLPEMEINRPVKGLTSVNLARLRVAQDDLDGARQVFAKASGTLSRRIDTDALTSGQLIVALNDLCMEFKQRGATDAAIEVAGDLNRLCNWDDKRRDRSMAQLRQAAIARNNLGALLFETDDFAASAVAYDDSIGLFERMLEAFPWNHELRREYAVALNNLGRSQAAAGEADTAEETFQKAIAIIDPLYQSDDSDAELAYQAGGIWSNLSVLKRGTGDLQAAESASTEARERLQRAVGLQPQALHYRQALSRIEKNLNAASRVDPKL</sequence>
<dbReference type="CDD" id="cd14014">
    <property type="entry name" value="STKc_PknB_like"/>
    <property type="match status" value="1"/>
</dbReference>
<dbReference type="EMBL" id="CP036318">
    <property type="protein sequence ID" value="QDV59164.1"/>
    <property type="molecule type" value="Genomic_DNA"/>
</dbReference>
<dbReference type="InterPro" id="IPR017441">
    <property type="entry name" value="Protein_kinase_ATP_BS"/>
</dbReference>
<dbReference type="Pfam" id="PF07721">
    <property type="entry name" value="TPR_4"/>
    <property type="match status" value="1"/>
</dbReference>
<evidence type="ECO:0000256" key="2">
    <source>
        <dbReference type="ARBA" id="ARBA00022741"/>
    </source>
</evidence>
<evidence type="ECO:0000256" key="1">
    <source>
        <dbReference type="ARBA" id="ARBA00022679"/>
    </source>
</evidence>
<feature type="domain" description="Protein kinase" evidence="6">
    <location>
        <begin position="90"/>
        <end position="366"/>
    </location>
</feature>
<evidence type="ECO:0000259" key="6">
    <source>
        <dbReference type="PROSITE" id="PS50011"/>
    </source>
</evidence>
<dbReference type="SUPFAM" id="SSF48452">
    <property type="entry name" value="TPR-like"/>
    <property type="match status" value="2"/>
</dbReference>
<dbReference type="Gene3D" id="3.30.200.20">
    <property type="entry name" value="Phosphorylase Kinase, domain 1"/>
    <property type="match status" value="1"/>
</dbReference>
<dbReference type="RefSeq" id="WP_145290359.1">
    <property type="nucleotide sequence ID" value="NZ_CP036318.1"/>
</dbReference>
<reference evidence="7 8" key="1">
    <citation type="submission" date="2019-02" db="EMBL/GenBank/DDBJ databases">
        <title>Deep-cultivation of Planctomycetes and their phenomic and genomic characterization uncovers novel biology.</title>
        <authorList>
            <person name="Wiegand S."/>
            <person name="Jogler M."/>
            <person name="Boedeker C."/>
            <person name="Pinto D."/>
            <person name="Vollmers J."/>
            <person name="Rivas-Marin E."/>
            <person name="Kohn T."/>
            <person name="Peeters S.H."/>
            <person name="Heuer A."/>
            <person name="Rast P."/>
            <person name="Oberbeckmann S."/>
            <person name="Bunk B."/>
            <person name="Jeske O."/>
            <person name="Meyerdierks A."/>
            <person name="Storesund J.E."/>
            <person name="Kallscheuer N."/>
            <person name="Luecker S."/>
            <person name="Lage O.M."/>
            <person name="Pohl T."/>
            <person name="Merkel B.J."/>
            <person name="Hornburger P."/>
            <person name="Mueller R.-W."/>
            <person name="Bruemmer F."/>
            <person name="Labrenz M."/>
            <person name="Spormann A.M."/>
            <person name="Op den Camp H."/>
            <person name="Overmann J."/>
            <person name="Amann R."/>
            <person name="Jetten M.S.M."/>
            <person name="Mascher T."/>
            <person name="Medema M.H."/>
            <person name="Devos D.P."/>
            <person name="Kaster A.-K."/>
            <person name="Ovreas L."/>
            <person name="Rohde M."/>
            <person name="Galperin M.Y."/>
            <person name="Jogler C."/>
        </authorList>
    </citation>
    <scope>NUCLEOTIDE SEQUENCE [LARGE SCALE GENOMIC DNA]</scope>
    <source>
        <strain evidence="7 8">Mal33</strain>
    </source>
</reference>
<dbReference type="AlphaFoldDB" id="A0A518J1E5"/>
<protein>
    <submittedName>
        <fullName evidence="7">Serine/threonine-protein kinase PrkC</fullName>
        <ecNumber evidence="7">2.7.11.1</ecNumber>
    </submittedName>
</protein>
<proteinExistence type="predicted"/>
<evidence type="ECO:0000256" key="5">
    <source>
        <dbReference type="PROSITE-ProRule" id="PRU10141"/>
    </source>
</evidence>
<evidence type="ECO:0000256" key="3">
    <source>
        <dbReference type="ARBA" id="ARBA00022777"/>
    </source>
</evidence>
<keyword evidence="3 7" id="KW-0418">Kinase</keyword>
<dbReference type="Proteomes" id="UP000316770">
    <property type="component" value="Chromosome"/>
</dbReference>
<dbReference type="Gene3D" id="1.10.510.10">
    <property type="entry name" value="Transferase(Phosphotransferase) domain 1"/>
    <property type="match status" value="1"/>
</dbReference>
<organism evidence="7 8">
    <name type="scientific">Rosistilla oblonga</name>
    <dbReference type="NCBI Taxonomy" id="2527990"/>
    <lineage>
        <taxon>Bacteria</taxon>
        <taxon>Pseudomonadati</taxon>
        <taxon>Planctomycetota</taxon>
        <taxon>Planctomycetia</taxon>
        <taxon>Pirellulales</taxon>
        <taxon>Pirellulaceae</taxon>
        <taxon>Rosistilla</taxon>
    </lineage>
</organism>
<dbReference type="PROSITE" id="PS00107">
    <property type="entry name" value="PROTEIN_KINASE_ATP"/>
    <property type="match status" value="1"/>
</dbReference>
<dbReference type="SUPFAM" id="SSF56112">
    <property type="entry name" value="Protein kinase-like (PK-like)"/>
    <property type="match status" value="1"/>
</dbReference>
<dbReference type="SMART" id="SM00028">
    <property type="entry name" value="TPR"/>
    <property type="match status" value="3"/>
</dbReference>
<keyword evidence="2 5" id="KW-0547">Nucleotide-binding</keyword>
<dbReference type="SMART" id="SM00220">
    <property type="entry name" value="S_TKc"/>
    <property type="match status" value="1"/>
</dbReference>
<keyword evidence="8" id="KW-1185">Reference proteome</keyword>
<dbReference type="PANTHER" id="PTHR43289">
    <property type="entry name" value="MITOGEN-ACTIVATED PROTEIN KINASE KINASE KINASE 20-RELATED"/>
    <property type="match status" value="1"/>
</dbReference>